<dbReference type="AlphaFoldDB" id="A0A2M6P068"/>
<sequence length="92" mass="10845">MKKHCNIWRCSNSIGLFLVILYVICFAWYFIHPVEQEMHMQMFRLSYFGWSGMNVGSFILGAIQTYIWGYIGVGIWHLVGCCMKYGTCEMKR</sequence>
<keyword evidence="1" id="KW-0472">Membrane</keyword>
<feature type="transmembrane region" description="Helical" evidence="1">
    <location>
        <begin position="67"/>
        <end position="86"/>
    </location>
</feature>
<name>A0A2M6P068_9BACT</name>
<protein>
    <submittedName>
        <fullName evidence="2">Uncharacterized protein</fullName>
    </submittedName>
</protein>
<dbReference type="Proteomes" id="UP000228528">
    <property type="component" value="Unassembled WGS sequence"/>
</dbReference>
<evidence type="ECO:0000313" key="2">
    <source>
        <dbReference type="EMBL" id="PIR77116.1"/>
    </source>
</evidence>
<evidence type="ECO:0000256" key="1">
    <source>
        <dbReference type="SAM" id="Phobius"/>
    </source>
</evidence>
<reference evidence="3" key="1">
    <citation type="submission" date="2017-09" db="EMBL/GenBank/DDBJ databases">
        <title>Depth-based differentiation of microbial function through sediment-hosted aquifers and enrichment of novel symbionts in the deep terrestrial subsurface.</title>
        <authorList>
            <person name="Probst A.J."/>
            <person name="Ladd B."/>
            <person name="Jarett J.K."/>
            <person name="Geller-Mcgrath D.E."/>
            <person name="Sieber C.M.K."/>
            <person name="Emerson J.B."/>
            <person name="Anantharaman K."/>
            <person name="Thomas B.C."/>
            <person name="Malmstrom R."/>
            <person name="Stieglmeier M."/>
            <person name="Klingl A."/>
            <person name="Woyke T."/>
            <person name="Ryan C.M."/>
            <person name="Banfield J.F."/>
        </authorList>
    </citation>
    <scope>NUCLEOTIDE SEQUENCE [LARGE SCALE GENOMIC DNA]</scope>
</reference>
<feature type="transmembrane region" description="Helical" evidence="1">
    <location>
        <begin position="12"/>
        <end position="31"/>
    </location>
</feature>
<evidence type="ECO:0000313" key="3">
    <source>
        <dbReference type="Proteomes" id="UP000228528"/>
    </source>
</evidence>
<proteinExistence type="predicted"/>
<dbReference type="EMBL" id="PFBW01000184">
    <property type="protein sequence ID" value="PIR77116.1"/>
    <property type="molecule type" value="Genomic_DNA"/>
</dbReference>
<organism evidence="2 3">
    <name type="scientific">Candidatus Magasanikbacteria bacterium CG10_big_fil_rev_8_21_14_0_10_38_6</name>
    <dbReference type="NCBI Taxonomy" id="1974647"/>
    <lineage>
        <taxon>Bacteria</taxon>
        <taxon>Candidatus Magasanikiibacteriota</taxon>
    </lineage>
</organism>
<gene>
    <name evidence="2" type="ORF">COU30_04225</name>
</gene>
<accession>A0A2M6P068</accession>
<comment type="caution">
    <text evidence="2">The sequence shown here is derived from an EMBL/GenBank/DDBJ whole genome shotgun (WGS) entry which is preliminary data.</text>
</comment>
<keyword evidence="1" id="KW-0812">Transmembrane</keyword>
<keyword evidence="1" id="KW-1133">Transmembrane helix</keyword>